<name>A0ACC7NVI7_9BACL</name>
<comment type="caution">
    <text evidence="1">The sequence shown here is derived from an EMBL/GenBank/DDBJ whole genome shotgun (WGS) entry which is preliminary data.</text>
</comment>
<gene>
    <name evidence="1" type="ORF">ACI1P1_10350</name>
</gene>
<evidence type="ECO:0000313" key="1">
    <source>
        <dbReference type="EMBL" id="MFM9328688.1"/>
    </source>
</evidence>
<reference evidence="1" key="1">
    <citation type="submission" date="2024-12" db="EMBL/GenBank/DDBJ databases">
        <authorList>
            <person name="Wu N."/>
        </authorList>
    </citation>
    <scope>NUCLEOTIDE SEQUENCE</scope>
    <source>
        <strain evidence="1">P15</strain>
    </source>
</reference>
<sequence>MTILLLIIAMIFNLTAQYFLKNGVLGFKFEGFDLYQLIKLFTLPSIWIGALLYGGSFLFYILAISRGDLSKISPVSQALTTLGVVAMSVLLFNEPLSLFKIIGILLLVGGTIVIFL</sequence>
<proteinExistence type="predicted"/>
<accession>A0ACC7NVI7</accession>
<organism evidence="1 2">
    <name type="scientific">Paenibacillus mesotrionivorans</name>
    <dbReference type="NCBI Taxonomy" id="3160968"/>
    <lineage>
        <taxon>Bacteria</taxon>
        <taxon>Bacillati</taxon>
        <taxon>Bacillota</taxon>
        <taxon>Bacilli</taxon>
        <taxon>Bacillales</taxon>
        <taxon>Paenibacillaceae</taxon>
        <taxon>Paenibacillus</taxon>
    </lineage>
</organism>
<keyword evidence="2" id="KW-1185">Reference proteome</keyword>
<evidence type="ECO:0000313" key="2">
    <source>
        <dbReference type="Proteomes" id="UP001631969"/>
    </source>
</evidence>
<dbReference type="EMBL" id="JBJURJ010000006">
    <property type="protein sequence ID" value="MFM9328688.1"/>
    <property type="molecule type" value="Genomic_DNA"/>
</dbReference>
<dbReference type="Proteomes" id="UP001631969">
    <property type="component" value="Unassembled WGS sequence"/>
</dbReference>
<protein>
    <submittedName>
        <fullName evidence="1">Uncharacterized protein</fullName>
    </submittedName>
</protein>